<dbReference type="RefSeq" id="WP_343922628.1">
    <property type="nucleotide sequence ID" value="NZ_BAAAKW010000008.1"/>
</dbReference>
<keyword evidence="5" id="KW-0598">Phosphotransferase system</keyword>
<evidence type="ECO:0000259" key="8">
    <source>
        <dbReference type="PROSITE" id="PS51100"/>
    </source>
</evidence>
<feature type="modified residue" description="Phosphocysteine; by EIIA" evidence="7">
    <location>
        <position position="8"/>
    </location>
</feature>
<proteinExistence type="predicted"/>
<keyword evidence="1" id="KW-0813">Transport</keyword>
<dbReference type="PROSITE" id="PS51100">
    <property type="entry name" value="PTS_EIIB_TYPE_3"/>
    <property type="match status" value="1"/>
</dbReference>
<feature type="domain" description="PTS EIIB type-3" evidence="8">
    <location>
        <begin position="1"/>
        <end position="106"/>
    </location>
</feature>
<evidence type="ECO:0000256" key="1">
    <source>
        <dbReference type="ARBA" id="ARBA00022448"/>
    </source>
</evidence>
<evidence type="ECO:0000256" key="2">
    <source>
        <dbReference type="ARBA" id="ARBA00022553"/>
    </source>
</evidence>
<accession>A0ABN1VE73</accession>
<reference evidence="9 10" key="1">
    <citation type="journal article" date="2019" name="Int. J. Syst. Evol. Microbiol.">
        <title>The Global Catalogue of Microorganisms (GCM) 10K type strain sequencing project: providing services to taxonomists for standard genome sequencing and annotation.</title>
        <authorList>
            <consortium name="The Broad Institute Genomics Platform"/>
            <consortium name="The Broad Institute Genome Sequencing Center for Infectious Disease"/>
            <person name="Wu L."/>
            <person name="Ma J."/>
        </authorList>
    </citation>
    <scope>NUCLEOTIDE SEQUENCE [LARGE SCALE GENOMIC DNA]</scope>
    <source>
        <strain evidence="9 10">JCM 12762</strain>
    </source>
</reference>
<comment type="caution">
    <text evidence="9">The sequence shown here is derived from an EMBL/GenBank/DDBJ whole genome shotgun (WGS) entry which is preliminary data.</text>
</comment>
<dbReference type="EMBL" id="BAAAKW010000008">
    <property type="protein sequence ID" value="GAA1207593.1"/>
    <property type="molecule type" value="Genomic_DNA"/>
</dbReference>
<name>A0ABN1VE73_9MICO</name>
<evidence type="ECO:0000256" key="7">
    <source>
        <dbReference type="PROSITE-ProRule" id="PRU00423"/>
    </source>
</evidence>
<sequence>MSSVLVVCGAGASSTFLAHALRNQAAVRGIQHTFIPASVAALSVPLTSVDVVLVSAHVTDFFEQAKNAAELIGATAVQLPTLNFTAAGADIVLDLLASLPHITIESGNHG</sequence>
<evidence type="ECO:0000256" key="3">
    <source>
        <dbReference type="ARBA" id="ARBA00022597"/>
    </source>
</evidence>
<keyword evidence="10" id="KW-1185">Reference proteome</keyword>
<evidence type="ECO:0000256" key="4">
    <source>
        <dbReference type="ARBA" id="ARBA00022679"/>
    </source>
</evidence>
<dbReference type="Proteomes" id="UP001500943">
    <property type="component" value="Unassembled WGS sequence"/>
</dbReference>
<dbReference type="InterPro" id="IPR013012">
    <property type="entry name" value="PTS_EIIB_3"/>
</dbReference>
<evidence type="ECO:0000256" key="5">
    <source>
        <dbReference type="ARBA" id="ARBA00022683"/>
    </source>
</evidence>
<keyword evidence="6" id="KW-0418">Kinase</keyword>
<gene>
    <name evidence="9" type="ORF">GCM10009655_03380</name>
</gene>
<dbReference type="Pfam" id="PF02302">
    <property type="entry name" value="PTS_IIB"/>
    <property type="match status" value="1"/>
</dbReference>
<organism evidence="9 10">
    <name type="scientific">Rhodoglobus aureus</name>
    <dbReference type="NCBI Taxonomy" id="191497"/>
    <lineage>
        <taxon>Bacteria</taxon>
        <taxon>Bacillati</taxon>
        <taxon>Actinomycetota</taxon>
        <taxon>Actinomycetes</taxon>
        <taxon>Micrococcales</taxon>
        <taxon>Microbacteriaceae</taxon>
        <taxon>Rhodoglobus</taxon>
    </lineage>
</organism>
<dbReference type="InterPro" id="IPR003501">
    <property type="entry name" value="PTS_EIIB_2/3"/>
</dbReference>
<keyword evidence="3" id="KW-0762">Sugar transport</keyword>
<keyword evidence="4" id="KW-0808">Transferase</keyword>
<evidence type="ECO:0000313" key="9">
    <source>
        <dbReference type="EMBL" id="GAA1207593.1"/>
    </source>
</evidence>
<keyword evidence="2" id="KW-0597">Phosphoprotein</keyword>
<protein>
    <recommendedName>
        <fullName evidence="8">PTS EIIB type-3 domain-containing protein</fullName>
    </recommendedName>
</protein>
<dbReference type="SUPFAM" id="SSF52794">
    <property type="entry name" value="PTS system IIB component-like"/>
    <property type="match status" value="1"/>
</dbReference>
<dbReference type="InterPro" id="IPR036095">
    <property type="entry name" value="PTS_EIIB-like_sf"/>
</dbReference>
<evidence type="ECO:0000313" key="10">
    <source>
        <dbReference type="Proteomes" id="UP001500943"/>
    </source>
</evidence>
<evidence type="ECO:0000256" key="6">
    <source>
        <dbReference type="ARBA" id="ARBA00022777"/>
    </source>
</evidence>
<dbReference type="Gene3D" id="3.40.50.2300">
    <property type="match status" value="1"/>
</dbReference>